<keyword evidence="2" id="KW-1185">Reference proteome</keyword>
<organism evidence="1 2">
    <name type="scientific">Eumeta variegata</name>
    <name type="common">Bagworm moth</name>
    <name type="synonym">Eumeta japonica</name>
    <dbReference type="NCBI Taxonomy" id="151549"/>
    <lineage>
        <taxon>Eukaryota</taxon>
        <taxon>Metazoa</taxon>
        <taxon>Ecdysozoa</taxon>
        <taxon>Arthropoda</taxon>
        <taxon>Hexapoda</taxon>
        <taxon>Insecta</taxon>
        <taxon>Pterygota</taxon>
        <taxon>Neoptera</taxon>
        <taxon>Endopterygota</taxon>
        <taxon>Lepidoptera</taxon>
        <taxon>Glossata</taxon>
        <taxon>Ditrysia</taxon>
        <taxon>Tineoidea</taxon>
        <taxon>Psychidae</taxon>
        <taxon>Oiketicinae</taxon>
        <taxon>Eumeta</taxon>
    </lineage>
</organism>
<sequence>MINRLTQLCAFTGSVGDVQAFDVRRLCKTEPYPRQLDSHLVSLCANYRPPRYTAQPHKGVPLARVRRVAECPSVLQLYEKDKKRNVRCRQCSISRLYSRYSTPSGVLCPRYTAAVDAVQMTVVPSLLSSSSSAAVDRLSTVKRSYRLSPPAAVFLSAYRLHRVVELKQLIRLFNARRATRALLQGTSAHYRKTHRTQHPMDTYLLTNNLYSVIAAARMPCSYTSGLRPPFAAGLNYGAVALESSIELTSSTGNKLEISRNKLASTSKKPLQLGRTAGARICGRTPRSDAGRCARRARRVLARVKCVLSIRAIEAAVACGRLCGRGFETFH</sequence>
<accession>A0A4C1VR88</accession>
<dbReference type="EMBL" id="BGZK01000394">
    <property type="protein sequence ID" value="GBP41181.1"/>
    <property type="molecule type" value="Genomic_DNA"/>
</dbReference>
<dbReference type="Proteomes" id="UP000299102">
    <property type="component" value="Unassembled WGS sequence"/>
</dbReference>
<gene>
    <name evidence="1" type="ORF">EVAR_31306_1</name>
</gene>
<evidence type="ECO:0000313" key="2">
    <source>
        <dbReference type="Proteomes" id="UP000299102"/>
    </source>
</evidence>
<dbReference type="AlphaFoldDB" id="A0A4C1VR88"/>
<protein>
    <submittedName>
        <fullName evidence="1">Uncharacterized protein</fullName>
    </submittedName>
</protein>
<proteinExistence type="predicted"/>
<reference evidence="1 2" key="1">
    <citation type="journal article" date="2019" name="Commun. Biol.">
        <title>The bagworm genome reveals a unique fibroin gene that provides high tensile strength.</title>
        <authorList>
            <person name="Kono N."/>
            <person name="Nakamura H."/>
            <person name="Ohtoshi R."/>
            <person name="Tomita M."/>
            <person name="Numata K."/>
            <person name="Arakawa K."/>
        </authorList>
    </citation>
    <scope>NUCLEOTIDE SEQUENCE [LARGE SCALE GENOMIC DNA]</scope>
</reference>
<name>A0A4C1VR88_EUMVA</name>
<evidence type="ECO:0000313" key="1">
    <source>
        <dbReference type="EMBL" id="GBP41181.1"/>
    </source>
</evidence>
<comment type="caution">
    <text evidence="1">The sequence shown here is derived from an EMBL/GenBank/DDBJ whole genome shotgun (WGS) entry which is preliminary data.</text>
</comment>